<dbReference type="GO" id="GO:0009425">
    <property type="term" value="C:bacterial-type flagellum basal body"/>
    <property type="evidence" value="ECO:0007669"/>
    <property type="project" value="UniProtKB-SubCell"/>
</dbReference>
<keyword evidence="8" id="KW-0472">Membrane</keyword>
<evidence type="ECO:0000256" key="2">
    <source>
        <dbReference type="ARBA" id="ARBA00004413"/>
    </source>
</evidence>
<keyword evidence="6" id="KW-0145">Chemotaxis</keyword>
<organism evidence="13 14">
    <name type="scientific">Paramicrobacterium humi</name>
    <dbReference type="NCBI Taxonomy" id="640635"/>
    <lineage>
        <taxon>Bacteria</taxon>
        <taxon>Bacillati</taxon>
        <taxon>Actinomycetota</taxon>
        <taxon>Actinomycetes</taxon>
        <taxon>Micrococcales</taxon>
        <taxon>Microbacteriaceae</taxon>
        <taxon>Paramicrobacterium</taxon>
    </lineage>
</organism>
<dbReference type="InterPro" id="IPR000090">
    <property type="entry name" value="Flg_Motor_Flig"/>
</dbReference>
<keyword evidence="7" id="KW-0283">Flagellar rotation</keyword>
<evidence type="ECO:0000313" key="13">
    <source>
        <dbReference type="EMBL" id="SEB90220.1"/>
    </source>
</evidence>
<dbReference type="Pfam" id="PF14841">
    <property type="entry name" value="FliG_M"/>
    <property type="match status" value="1"/>
</dbReference>
<gene>
    <name evidence="13" type="ORF">SAMN04489806_2082</name>
</gene>
<dbReference type="AlphaFoldDB" id="A0A1H4N442"/>
<evidence type="ECO:0000313" key="14">
    <source>
        <dbReference type="Proteomes" id="UP000199183"/>
    </source>
</evidence>
<comment type="subcellular location">
    <subcellularLocation>
        <location evidence="1">Bacterial flagellum basal body</location>
    </subcellularLocation>
    <subcellularLocation>
        <location evidence="2">Cell membrane</location>
        <topology evidence="2">Peripheral membrane protein</topology>
        <orientation evidence="2">Cytoplasmic side</orientation>
    </subcellularLocation>
</comment>
<dbReference type="OrthoDB" id="9780302at2"/>
<dbReference type="EMBL" id="FNRY01000001">
    <property type="protein sequence ID" value="SEB90220.1"/>
    <property type="molecule type" value="Genomic_DNA"/>
</dbReference>
<protein>
    <recommendedName>
        <fullName evidence="4">Flagellar motor switch protein FliG</fullName>
    </recommendedName>
</protein>
<evidence type="ECO:0000256" key="3">
    <source>
        <dbReference type="ARBA" id="ARBA00010299"/>
    </source>
</evidence>
<dbReference type="InterPro" id="IPR023087">
    <property type="entry name" value="Flg_Motor_Flig_C"/>
</dbReference>
<dbReference type="PRINTS" id="PR00954">
    <property type="entry name" value="FLGMOTORFLIG"/>
</dbReference>
<evidence type="ECO:0000256" key="7">
    <source>
        <dbReference type="ARBA" id="ARBA00022779"/>
    </source>
</evidence>
<evidence type="ECO:0000256" key="6">
    <source>
        <dbReference type="ARBA" id="ARBA00022500"/>
    </source>
</evidence>
<dbReference type="NCBIfam" id="TIGR00207">
    <property type="entry name" value="fliG"/>
    <property type="match status" value="1"/>
</dbReference>
<proteinExistence type="inferred from homology"/>
<dbReference type="STRING" id="640635.SAMN04489806_2082"/>
<accession>A0A1H4N442</accession>
<comment type="similarity">
    <text evidence="3">Belongs to the FliG family.</text>
</comment>
<dbReference type="Gene3D" id="1.10.220.30">
    <property type="match status" value="3"/>
</dbReference>
<dbReference type="GO" id="GO:0006935">
    <property type="term" value="P:chemotaxis"/>
    <property type="evidence" value="ECO:0007669"/>
    <property type="project" value="UniProtKB-KW"/>
</dbReference>
<keyword evidence="14" id="KW-1185">Reference proteome</keyword>
<dbReference type="GO" id="GO:0071973">
    <property type="term" value="P:bacterial-type flagellum-dependent cell motility"/>
    <property type="evidence" value="ECO:0007669"/>
    <property type="project" value="InterPro"/>
</dbReference>
<feature type="domain" description="Flagellar motor switch protein FliG middle" evidence="11">
    <location>
        <begin position="116"/>
        <end position="184"/>
    </location>
</feature>
<dbReference type="InterPro" id="IPR032779">
    <property type="entry name" value="FliG_M"/>
</dbReference>
<dbReference type="InterPro" id="IPR028263">
    <property type="entry name" value="FliG_N"/>
</dbReference>
<dbReference type="PANTHER" id="PTHR30534:SF0">
    <property type="entry name" value="FLAGELLAR MOTOR SWITCH PROTEIN FLIG"/>
    <property type="match status" value="1"/>
</dbReference>
<dbReference type="Pfam" id="PF14842">
    <property type="entry name" value="FliG_N"/>
    <property type="match status" value="1"/>
</dbReference>
<feature type="domain" description="Flagellar motor switch protein FliG N-terminal" evidence="12">
    <location>
        <begin position="3"/>
        <end position="105"/>
    </location>
</feature>
<evidence type="ECO:0000259" key="11">
    <source>
        <dbReference type="Pfam" id="PF14841"/>
    </source>
</evidence>
<evidence type="ECO:0000256" key="8">
    <source>
        <dbReference type="ARBA" id="ARBA00023136"/>
    </source>
</evidence>
<evidence type="ECO:0000256" key="4">
    <source>
        <dbReference type="ARBA" id="ARBA00021870"/>
    </source>
</evidence>
<evidence type="ECO:0000259" key="10">
    <source>
        <dbReference type="Pfam" id="PF01706"/>
    </source>
</evidence>
<feature type="domain" description="Flagellar motor switch protein FliG C-terminal" evidence="10">
    <location>
        <begin position="218"/>
        <end position="324"/>
    </location>
</feature>
<dbReference type="InterPro" id="IPR011002">
    <property type="entry name" value="FliG_a-hlx"/>
</dbReference>
<sequence length="335" mass="36022">MTELTGVQKAAVVLMSMSRERAAEVLKQFTDTEAEEIAAEIVRIRRVDGETAEGALTEFHSLATQRSFQGRGGREVATGLLEASFGAERAAGVMTRVNSSLAGKSFEFLSAADAGQLTSLLDGEMPQTVALVLAHLAPAQASTVIASLPDPRRTDVAQCIATMGTATQEAVSIVAETLKSRSGGVFAARDTPEVVGGVQPLVEIINRSDAAIEKALLDSLESRDAELAEDIRSRMLTFADLVRLESRDAQLVLRGIDATVLATAMKGAAEPVIEVIRQNLSERNRELLDDETQNLGPVRVSQVEEARSEIVRGIRQLEADGEITVQRGDEEEYVY</sequence>
<dbReference type="PANTHER" id="PTHR30534">
    <property type="entry name" value="FLAGELLAR MOTOR SWITCH PROTEIN FLIG"/>
    <property type="match status" value="1"/>
</dbReference>
<dbReference type="RefSeq" id="WP_091183610.1">
    <property type="nucleotide sequence ID" value="NZ_FNRY01000001.1"/>
</dbReference>
<evidence type="ECO:0000256" key="1">
    <source>
        <dbReference type="ARBA" id="ARBA00004117"/>
    </source>
</evidence>
<name>A0A1H4N442_9MICO</name>
<dbReference type="SUPFAM" id="SSF48029">
    <property type="entry name" value="FliG"/>
    <property type="match status" value="2"/>
</dbReference>
<dbReference type="GO" id="GO:0005886">
    <property type="term" value="C:plasma membrane"/>
    <property type="evidence" value="ECO:0007669"/>
    <property type="project" value="UniProtKB-SubCell"/>
</dbReference>
<dbReference type="GO" id="GO:0003774">
    <property type="term" value="F:cytoskeletal motor activity"/>
    <property type="evidence" value="ECO:0007669"/>
    <property type="project" value="InterPro"/>
</dbReference>
<dbReference type="Pfam" id="PF01706">
    <property type="entry name" value="FliG_C"/>
    <property type="match status" value="1"/>
</dbReference>
<evidence type="ECO:0000259" key="12">
    <source>
        <dbReference type="Pfam" id="PF14842"/>
    </source>
</evidence>
<keyword evidence="13" id="KW-0969">Cilium</keyword>
<keyword evidence="9" id="KW-0975">Bacterial flagellum</keyword>
<reference evidence="13 14" key="1">
    <citation type="submission" date="2016-10" db="EMBL/GenBank/DDBJ databases">
        <authorList>
            <person name="de Groot N.N."/>
        </authorList>
    </citation>
    <scope>NUCLEOTIDE SEQUENCE [LARGE SCALE GENOMIC DNA]</scope>
    <source>
        <strain evidence="13 14">DSM 21799</strain>
    </source>
</reference>
<evidence type="ECO:0000256" key="9">
    <source>
        <dbReference type="ARBA" id="ARBA00023143"/>
    </source>
</evidence>
<keyword evidence="5" id="KW-1003">Cell membrane</keyword>
<keyword evidence="13" id="KW-0282">Flagellum</keyword>
<evidence type="ECO:0000256" key="5">
    <source>
        <dbReference type="ARBA" id="ARBA00022475"/>
    </source>
</evidence>
<dbReference type="Proteomes" id="UP000199183">
    <property type="component" value="Unassembled WGS sequence"/>
</dbReference>
<keyword evidence="13" id="KW-0966">Cell projection</keyword>